<name>A0A3E3IU08_9FIRM</name>
<dbReference type="EMBL" id="QVLV01000031">
    <property type="protein sequence ID" value="RGE56060.1"/>
    <property type="molecule type" value="Genomic_DNA"/>
</dbReference>
<dbReference type="GO" id="GO:0005886">
    <property type="term" value="C:plasma membrane"/>
    <property type="evidence" value="ECO:0007669"/>
    <property type="project" value="UniProtKB-SubCell"/>
</dbReference>
<organism evidence="10 12">
    <name type="scientific">Eisenbergiella massiliensis</name>
    <dbReference type="NCBI Taxonomy" id="1720294"/>
    <lineage>
        <taxon>Bacteria</taxon>
        <taxon>Bacillati</taxon>
        <taxon>Bacillota</taxon>
        <taxon>Clostridia</taxon>
        <taxon>Lachnospirales</taxon>
        <taxon>Lachnospiraceae</taxon>
        <taxon>Eisenbergiella</taxon>
    </lineage>
</organism>
<keyword evidence="2" id="KW-1003">Cell membrane</keyword>
<comment type="similarity">
    <text evidence="6">Belongs to the ABC-4 integral membrane protein family.</text>
</comment>
<sequence>MTGMTWPFENDTNFFVKKIAKADLKSHKMKTVLLSIIIILSTFLMAVVFIVFLNDALDRANSSAYHAMYQAVSPETIAILETEPQFDKVGFYKYFGSSTTESGRANYAYMDKMVMDATGCHILGGTFPQKENEVLVSKQYLKISGQSHQIGDMITLSYIDSLTHRPVTRDFNICGLIENAEQEKAKQYDFLFSDAYRLSVIQENADVETSHFTDQRPDTLDVVVCLNTASSSMTAEETLELLKAIGTSAGVSDYNVILNYDYIEGVKFEPTQIFLFASFALLLMFASSFAIYSIFYISVTDSIHTFAQLKSLGTTGTQLKAFLRVQGNILAIRCIPVGMLLALFIGMLLSSGTWILEDMVIALASGLLIKCVISLSLQKPSKILAKISPIEAMKYVEARDQKYHKTLHKITPKSLAENSLRVNKKKNRMSIISLSISGTLIIAMALFIGSINLKTMMLQTYPLNENFMIGVSLDNFYERLPQIAKDNPFTDDLLREVTHIAGVEKVIKDESIIVRVKAPILTDSDGEPMREVINSISPELIENVGEIVDGNVDYTTLGTDGVILNQFRIDRSNVPMDFSVGDKITFEINTGDGVTEKEFSVKGIAYFQDVGLFYVSPDTIHEVSSYNWTTHISVFCAHDNERAVQNSLQELVNRNTNLTLKVYLDDFSMIENWMNAIMGSVYGVCLFLFLFGILNMVNILITSMIVRKQEFALLQAVGMSGKQLRSMLYQEGLGISLKSLLVSVILGVVCGYGLSYLGRDILSFKFISFHFSVFPVLLFGLLMIGLQMAISYSICKTIEKKTLTERLRSE</sequence>
<evidence type="ECO:0000259" key="8">
    <source>
        <dbReference type="Pfam" id="PF02687"/>
    </source>
</evidence>
<evidence type="ECO:0000256" key="3">
    <source>
        <dbReference type="ARBA" id="ARBA00022692"/>
    </source>
</evidence>
<feature type="domain" description="ABC3 transporter permease C-terminal" evidence="8">
    <location>
        <begin position="686"/>
        <end position="791"/>
    </location>
</feature>
<gene>
    <name evidence="10" type="ORF">DWY69_16610</name>
    <name evidence="9" type="ORF">DXC51_26300</name>
</gene>
<feature type="transmembrane region" description="Helical" evidence="7">
    <location>
        <begin position="31"/>
        <end position="53"/>
    </location>
</feature>
<feature type="transmembrane region" description="Helical" evidence="7">
    <location>
        <begin position="681"/>
        <end position="701"/>
    </location>
</feature>
<keyword evidence="3 7" id="KW-0812">Transmembrane</keyword>
<dbReference type="Proteomes" id="UP000261166">
    <property type="component" value="Unassembled WGS sequence"/>
</dbReference>
<evidence type="ECO:0000256" key="7">
    <source>
        <dbReference type="SAM" id="Phobius"/>
    </source>
</evidence>
<evidence type="ECO:0000256" key="1">
    <source>
        <dbReference type="ARBA" id="ARBA00004651"/>
    </source>
</evidence>
<dbReference type="OrthoDB" id="9793166at2"/>
<evidence type="ECO:0000256" key="4">
    <source>
        <dbReference type="ARBA" id="ARBA00022989"/>
    </source>
</evidence>
<feature type="transmembrane region" description="Helical" evidence="7">
    <location>
        <begin position="330"/>
        <end position="353"/>
    </location>
</feature>
<dbReference type="GO" id="GO:0022857">
    <property type="term" value="F:transmembrane transporter activity"/>
    <property type="evidence" value="ECO:0007669"/>
    <property type="project" value="TreeGrafter"/>
</dbReference>
<comment type="subcellular location">
    <subcellularLocation>
        <location evidence="1">Cell membrane</location>
        <topology evidence="1">Multi-pass membrane protein</topology>
    </subcellularLocation>
</comment>
<evidence type="ECO:0000256" key="6">
    <source>
        <dbReference type="ARBA" id="ARBA00038076"/>
    </source>
</evidence>
<dbReference type="InterPro" id="IPR050250">
    <property type="entry name" value="Macrolide_Exporter_MacB"/>
</dbReference>
<keyword evidence="4 7" id="KW-1133">Transmembrane helix</keyword>
<dbReference type="Proteomes" id="UP000260812">
    <property type="component" value="Unassembled WGS sequence"/>
</dbReference>
<accession>A0A3E3IU08</accession>
<keyword evidence="11" id="KW-1185">Reference proteome</keyword>
<feature type="transmembrane region" description="Helical" evidence="7">
    <location>
        <begin position="431"/>
        <end position="453"/>
    </location>
</feature>
<dbReference type="InterPro" id="IPR003838">
    <property type="entry name" value="ABC3_permease_C"/>
</dbReference>
<evidence type="ECO:0000313" key="11">
    <source>
        <dbReference type="Proteomes" id="UP000260812"/>
    </source>
</evidence>
<reference evidence="10 12" key="1">
    <citation type="submission" date="2018-08" db="EMBL/GenBank/DDBJ databases">
        <title>A genome reference for cultivated species of the human gut microbiota.</title>
        <authorList>
            <person name="Zou Y."/>
            <person name="Xue W."/>
            <person name="Luo G."/>
        </authorList>
    </citation>
    <scope>NUCLEOTIDE SEQUENCE [LARGE SCALE GENOMIC DNA]</scope>
    <source>
        <strain evidence="10 12">AF26-4BH</strain>
        <strain evidence="9">TF05-5AC</strain>
    </source>
</reference>
<proteinExistence type="inferred from homology"/>
<comment type="caution">
    <text evidence="10">The sequence shown here is derived from an EMBL/GenBank/DDBJ whole genome shotgun (WGS) entry which is preliminary data.</text>
</comment>
<evidence type="ECO:0000313" key="9">
    <source>
        <dbReference type="EMBL" id="RGE56060.1"/>
    </source>
</evidence>
<dbReference type="AlphaFoldDB" id="A0A3E3IU08"/>
<dbReference type="Pfam" id="PF02687">
    <property type="entry name" value="FtsX"/>
    <property type="match status" value="1"/>
</dbReference>
<feature type="transmembrane region" description="Helical" evidence="7">
    <location>
        <begin position="732"/>
        <end position="754"/>
    </location>
</feature>
<evidence type="ECO:0000256" key="2">
    <source>
        <dbReference type="ARBA" id="ARBA00022475"/>
    </source>
</evidence>
<feature type="transmembrane region" description="Helical" evidence="7">
    <location>
        <begin position="273"/>
        <end position="297"/>
    </location>
</feature>
<keyword evidence="5 7" id="KW-0472">Membrane</keyword>
<feature type="transmembrane region" description="Helical" evidence="7">
    <location>
        <begin position="359"/>
        <end position="377"/>
    </location>
</feature>
<dbReference type="EMBL" id="QVLU01000015">
    <property type="protein sequence ID" value="RGE70555.1"/>
    <property type="molecule type" value="Genomic_DNA"/>
</dbReference>
<feature type="transmembrane region" description="Helical" evidence="7">
    <location>
        <begin position="766"/>
        <end position="786"/>
    </location>
</feature>
<protein>
    <submittedName>
        <fullName evidence="10">ABC transporter permease</fullName>
    </submittedName>
</protein>
<evidence type="ECO:0000313" key="12">
    <source>
        <dbReference type="Proteomes" id="UP000261166"/>
    </source>
</evidence>
<evidence type="ECO:0000313" key="10">
    <source>
        <dbReference type="EMBL" id="RGE70555.1"/>
    </source>
</evidence>
<dbReference type="PANTHER" id="PTHR30572:SF4">
    <property type="entry name" value="ABC TRANSPORTER PERMEASE YTRF"/>
    <property type="match status" value="1"/>
</dbReference>
<dbReference type="PANTHER" id="PTHR30572">
    <property type="entry name" value="MEMBRANE COMPONENT OF TRANSPORTER-RELATED"/>
    <property type="match status" value="1"/>
</dbReference>
<evidence type="ECO:0000256" key="5">
    <source>
        <dbReference type="ARBA" id="ARBA00023136"/>
    </source>
</evidence>